<evidence type="ECO:0000313" key="2">
    <source>
        <dbReference type="Proteomes" id="UP000073604"/>
    </source>
</evidence>
<protein>
    <submittedName>
        <fullName evidence="1">Uncharacterized protein</fullName>
    </submittedName>
</protein>
<dbReference type="InterPro" id="IPR005489">
    <property type="entry name" value="DUF257"/>
</dbReference>
<evidence type="ECO:0000313" key="1">
    <source>
        <dbReference type="EMBL" id="AMQ18969.1"/>
    </source>
</evidence>
<dbReference type="AlphaFoldDB" id="A0A142CW17"/>
<dbReference type="Gene3D" id="3.40.50.11570">
    <property type="entry name" value="Protein of unknown function DUF257"/>
    <property type="match status" value="1"/>
</dbReference>
<dbReference type="STRING" id="53952.A0127_07185"/>
<organism evidence="1 2">
    <name type="scientific">Thermococcus peptonophilus</name>
    <dbReference type="NCBI Taxonomy" id="53952"/>
    <lineage>
        <taxon>Archaea</taxon>
        <taxon>Methanobacteriati</taxon>
        <taxon>Methanobacteriota</taxon>
        <taxon>Thermococci</taxon>
        <taxon>Thermococcales</taxon>
        <taxon>Thermococcaceae</taxon>
        <taxon>Thermococcus</taxon>
    </lineage>
</organism>
<dbReference type="Pfam" id="PF03192">
    <property type="entry name" value="DUF257"/>
    <property type="match status" value="1"/>
</dbReference>
<name>A0A142CW17_9EURY</name>
<dbReference type="GeneID" id="27140319"/>
<keyword evidence="2" id="KW-1185">Reference proteome</keyword>
<gene>
    <name evidence="1" type="ORF">A0127_07185</name>
</gene>
<dbReference type="Proteomes" id="UP000073604">
    <property type="component" value="Chromosome"/>
</dbReference>
<dbReference type="KEGG" id="tpep:A0127_07185"/>
<dbReference type="OrthoDB" id="86053at2157"/>
<accession>A0A142CW17</accession>
<sequence length="237" mass="26774">MSREIPSVEFVNFQDIIDIIQPGESVLVEYRTSYVPEFTLKLSADYTRENGIPLIIDDNFDTLYTLVLHLRLMGVEVNLDHAYVVKTGGTHDIGGKVKWIEFHPDPRVYIKNYTNASAEILENVKTPAINLVLGLENVLMIMRDSRDFYRLLLSLQKYVGNKNRKAVYLINRDIVESMMPGFFLPELERVATTVVETRPYPTGAILTFKKSINPVVIGTTIGIDVGGIVSGERNSHL</sequence>
<proteinExistence type="predicted"/>
<dbReference type="EMBL" id="CP014750">
    <property type="protein sequence ID" value="AMQ18969.1"/>
    <property type="molecule type" value="Genomic_DNA"/>
</dbReference>
<dbReference type="RefSeq" id="WP_062389839.1">
    <property type="nucleotide sequence ID" value="NZ_CP014750.1"/>
</dbReference>
<reference evidence="2" key="1">
    <citation type="submission" date="2016-03" db="EMBL/GenBank/DDBJ databases">
        <authorList>
            <person name="Oger P.M."/>
        </authorList>
    </citation>
    <scope>NUCLEOTIDE SEQUENCE [LARGE SCALE GENOMIC DNA]</scope>
    <source>
        <strain evidence="2">OG-1</strain>
    </source>
</reference>